<dbReference type="Proteomes" id="UP000229098">
    <property type="component" value="Unassembled WGS sequence"/>
</dbReference>
<dbReference type="HAMAP" id="MF_00111">
    <property type="entry name" value="MurA"/>
    <property type="match status" value="1"/>
</dbReference>
<organism evidence="14 15">
    <name type="scientific">Candidatus Ryanbacteria bacterium CG10_big_fil_rev_8_21_14_0_10_43_42</name>
    <dbReference type="NCBI Taxonomy" id="1974864"/>
    <lineage>
        <taxon>Bacteria</taxon>
        <taxon>Candidatus Ryaniibacteriota</taxon>
    </lineage>
</organism>
<dbReference type="EC" id="2.5.1.7" evidence="12"/>
<evidence type="ECO:0000256" key="4">
    <source>
        <dbReference type="ARBA" id="ARBA00022618"/>
    </source>
</evidence>
<dbReference type="InterPro" id="IPR050068">
    <property type="entry name" value="MurA_subfamily"/>
</dbReference>
<dbReference type="UniPathway" id="UPA00219"/>
<dbReference type="GO" id="GO:0071555">
    <property type="term" value="P:cell wall organization"/>
    <property type="evidence" value="ECO:0007669"/>
    <property type="project" value="UniProtKB-KW"/>
</dbReference>
<dbReference type="EMBL" id="PFEF01000010">
    <property type="protein sequence ID" value="PJE64096.1"/>
    <property type="molecule type" value="Genomic_DNA"/>
</dbReference>
<protein>
    <recommendedName>
        <fullName evidence="12">UDP-N-acetylglucosamine 1-carboxyvinyltransferase</fullName>
        <ecNumber evidence="12">2.5.1.7</ecNumber>
    </recommendedName>
    <alternativeName>
        <fullName evidence="12">Enoylpyruvate transferase</fullName>
    </alternativeName>
    <alternativeName>
        <fullName evidence="12">UDP-N-acetylglucosamine enolpyruvyl transferase</fullName>
        <shortName evidence="12">EPT</shortName>
    </alternativeName>
</protein>
<evidence type="ECO:0000259" key="13">
    <source>
        <dbReference type="Pfam" id="PF00275"/>
    </source>
</evidence>
<dbReference type="NCBIfam" id="TIGR01072">
    <property type="entry name" value="murA"/>
    <property type="match status" value="1"/>
</dbReference>
<evidence type="ECO:0000313" key="15">
    <source>
        <dbReference type="Proteomes" id="UP000229098"/>
    </source>
</evidence>
<comment type="similarity">
    <text evidence="10 12">Belongs to the EPSP synthase family. MurA subfamily.</text>
</comment>
<evidence type="ECO:0000256" key="12">
    <source>
        <dbReference type="HAMAP-Rule" id="MF_00111"/>
    </source>
</evidence>
<dbReference type="InterPro" id="IPR005750">
    <property type="entry name" value="UDP_GlcNAc_COvinyl_MurA"/>
</dbReference>
<evidence type="ECO:0000256" key="1">
    <source>
        <dbReference type="ARBA" id="ARBA00004496"/>
    </source>
</evidence>
<feature type="binding site" evidence="12">
    <location>
        <position position="94"/>
    </location>
    <ligand>
        <name>UDP-N-acetyl-alpha-D-glucosamine</name>
        <dbReference type="ChEBI" id="CHEBI:57705"/>
    </ligand>
</feature>
<keyword evidence="8 12" id="KW-0131">Cell cycle</keyword>
<keyword evidence="6 12" id="KW-0133">Cell shape</keyword>
<accession>A0A2M8KVZ7</accession>
<keyword evidence="7 12" id="KW-0573">Peptidoglycan synthesis</keyword>
<comment type="catalytic activity">
    <reaction evidence="11 12">
        <text>phosphoenolpyruvate + UDP-N-acetyl-alpha-D-glucosamine = UDP-N-acetyl-3-O-(1-carboxyvinyl)-alpha-D-glucosamine + phosphate</text>
        <dbReference type="Rhea" id="RHEA:18681"/>
        <dbReference type="ChEBI" id="CHEBI:43474"/>
        <dbReference type="ChEBI" id="CHEBI:57705"/>
        <dbReference type="ChEBI" id="CHEBI:58702"/>
        <dbReference type="ChEBI" id="CHEBI:68483"/>
        <dbReference type="EC" id="2.5.1.7"/>
    </reaction>
</comment>
<evidence type="ECO:0000256" key="3">
    <source>
        <dbReference type="ARBA" id="ARBA00022490"/>
    </source>
</evidence>
<evidence type="ECO:0000256" key="7">
    <source>
        <dbReference type="ARBA" id="ARBA00022984"/>
    </source>
</evidence>
<feature type="binding site" evidence="12">
    <location>
        <position position="332"/>
    </location>
    <ligand>
        <name>UDP-N-acetyl-alpha-D-glucosamine</name>
        <dbReference type="ChEBI" id="CHEBI:57705"/>
    </ligand>
</feature>
<feature type="binding site" evidence="12">
    <location>
        <begin position="22"/>
        <end position="23"/>
    </location>
    <ligand>
        <name>phosphoenolpyruvate</name>
        <dbReference type="ChEBI" id="CHEBI:58702"/>
    </ligand>
</feature>
<evidence type="ECO:0000256" key="9">
    <source>
        <dbReference type="ARBA" id="ARBA00023316"/>
    </source>
</evidence>
<feature type="binding site" evidence="12">
    <location>
        <position position="310"/>
    </location>
    <ligand>
        <name>UDP-N-acetyl-alpha-D-glucosamine</name>
        <dbReference type="ChEBI" id="CHEBI:57705"/>
    </ligand>
</feature>
<evidence type="ECO:0000256" key="10">
    <source>
        <dbReference type="ARBA" id="ARBA00038367"/>
    </source>
</evidence>
<comment type="caution">
    <text evidence="12">Lacks conserved residue(s) required for the propagation of feature annotation.</text>
</comment>
<dbReference type="Gene3D" id="3.65.10.10">
    <property type="entry name" value="Enolpyruvate transferase domain"/>
    <property type="match status" value="2"/>
</dbReference>
<dbReference type="GO" id="GO:0009252">
    <property type="term" value="P:peptidoglycan biosynthetic process"/>
    <property type="evidence" value="ECO:0007669"/>
    <property type="project" value="UniProtKB-UniRule"/>
</dbReference>
<evidence type="ECO:0000256" key="6">
    <source>
        <dbReference type="ARBA" id="ARBA00022960"/>
    </source>
</evidence>
<keyword evidence="4 12" id="KW-0132">Cell division</keyword>
<dbReference type="InterPro" id="IPR013792">
    <property type="entry name" value="RNA3'P_cycl/enolpyr_Trfase_a/b"/>
</dbReference>
<dbReference type="InterPro" id="IPR001986">
    <property type="entry name" value="Enolpyruvate_Tfrase_dom"/>
</dbReference>
<keyword evidence="9 12" id="KW-0961">Cell wall biogenesis/degradation</keyword>
<sequence length="422" mass="45941">MSEFIIKGEKMLTGTIPVRGAKNHALKVFPAALLCKDALTVTNVPDIEDIAREVELLEDLGFSVVNTRTREYIIHPPKKIVKKELYSLVAERFRASIAFVGPLLARTGEVAFPFPGGCVLGKRPIDFFLDGWCKMGARVRETKKGLTITAPKEGLQGIDYTFRFVSVGATEGLMMTAILARGRTILRNASIEPEVTALTEFLISCGARIEGAGTSTLSIEGRAGTLLSGGKTEIIPDRIETGSFAILAGLIGRSVTITDCNPAHVSVLIAHLRAAGVSITEKKNSLTISRAKKIMPVDVRTREYPGFATDHQAPFTVFLTQATGVSMVHETVFDGRLFYTNDVNRMGAHIIQCDLHRAIVFGPTLLHGRVMESPDLRAGIAFVIAALIAKGESRIGNLYHIDRGYEALDERLRAIGADIRRV</sequence>
<comment type="pathway">
    <text evidence="2 12">Cell wall biogenesis; peptidoglycan biosynthesis.</text>
</comment>
<comment type="caution">
    <text evidence="14">The sequence shown here is derived from an EMBL/GenBank/DDBJ whole genome shotgun (WGS) entry which is preliminary data.</text>
</comment>
<dbReference type="Pfam" id="PF00275">
    <property type="entry name" value="EPSP_synthase"/>
    <property type="match status" value="1"/>
</dbReference>
<dbReference type="GO" id="GO:0019277">
    <property type="term" value="P:UDP-N-acetylgalactosamine biosynthetic process"/>
    <property type="evidence" value="ECO:0007669"/>
    <property type="project" value="InterPro"/>
</dbReference>
<evidence type="ECO:0000256" key="5">
    <source>
        <dbReference type="ARBA" id="ARBA00022679"/>
    </source>
</evidence>
<feature type="active site" description="Proton donor" evidence="12">
    <location>
        <position position="118"/>
    </location>
</feature>
<dbReference type="PANTHER" id="PTHR43783">
    <property type="entry name" value="UDP-N-ACETYLGLUCOSAMINE 1-CARBOXYVINYLTRANSFERASE"/>
    <property type="match status" value="1"/>
</dbReference>
<dbReference type="GO" id="GO:0008760">
    <property type="term" value="F:UDP-N-acetylglucosamine 1-carboxyvinyltransferase activity"/>
    <property type="evidence" value="ECO:0007669"/>
    <property type="project" value="UniProtKB-UniRule"/>
</dbReference>
<comment type="function">
    <text evidence="12">Cell wall formation. Adds enolpyruvyl to UDP-N-acetylglucosamine.</text>
</comment>
<reference evidence="15" key="1">
    <citation type="submission" date="2017-09" db="EMBL/GenBank/DDBJ databases">
        <title>Depth-based differentiation of microbial function through sediment-hosted aquifers and enrichment of novel symbionts in the deep terrestrial subsurface.</title>
        <authorList>
            <person name="Probst A.J."/>
            <person name="Ladd B."/>
            <person name="Jarett J.K."/>
            <person name="Geller-Mcgrath D.E."/>
            <person name="Sieber C.M.K."/>
            <person name="Emerson J.B."/>
            <person name="Anantharaman K."/>
            <person name="Thomas B.C."/>
            <person name="Malmstrom R."/>
            <person name="Stieglmeier M."/>
            <person name="Klingl A."/>
            <person name="Woyke T."/>
            <person name="Ryan C.M."/>
            <person name="Banfield J.F."/>
        </authorList>
    </citation>
    <scope>NUCLEOTIDE SEQUENCE [LARGE SCALE GENOMIC DNA]</scope>
</reference>
<evidence type="ECO:0000256" key="2">
    <source>
        <dbReference type="ARBA" id="ARBA00004752"/>
    </source>
</evidence>
<comment type="subcellular location">
    <subcellularLocation>
        <location evidence="1 12">Cytoplasm</location>
    </subcellularLocation>
</comment>
<feature type="domain" description="Enolpyruvate transferase" evidence="13">
    <location>
        <begin position="7"/>
        <end position="411"/>
    </location>
</feature>
<keyword evidence="3 12" id="KW-0963">Cytoplasm</keyword>
<dbReference type="GO" id="GO:0005737">
    <property type="term" value="C:cytoplasm"/>
    <property type="evidence" value="ECO:0007669"/>
    <property type="project" value="UniProtKB-SubCell"/>
</dbReference>
<dbReference type="SUPFAM" id="SSF55205">
    <property type="entry name" value="EPT/RTPC-like"/>
    <property type="match status" value="1"/>
</dbReference>
<dbReference type="CDD" id="cd01555">
    <property type="entry name" value="UdpNAET"/>
    <property type="match status" value="1"/>
</dbReference>
<evidence type="ECO:0000256" key="11">
    <source>
        <dbReference type="ARBA" id="ARBA00047527"/>
    </source>
</evidence>
<name>A0A2M8KVZ7_9BACT</name>
<keyword evidence="12" id="KW-0670">Pyruvate</keyword>
<keyword evidence="5 12" id="KW-0808">Transferase</keyword>
<evidence type="ECO:0000313" key="14">
    <source>
        <dbReference type="EMBL" id="PJE64096.1"/>
    </source>
</evidence>
<dbReference type="GO" id="GO:0008360">
    <property type="term" value="P:regulation of cell shape"/>
    <property type="evidence" value="ECO:0007669"/>
    <property type="project" value="UniProtKB-KW"/>
</dbReference>
<dbReference type="PANTHER" id="PTHR43783:SF1">
    <property type="entry name" value="UDP-N-ACETYLGLUCOSAMINE 1-CARBOXYVINYLTRANSFERASE"/>
    <property type="match status" value="1"/>
</dbReference>
<feature type="modified residue" description="2-(S-cysteinyl)pyruvic acid O-phosphothioketal" evidence="12">
    <location>
        <position position="118"/>
    </location>
</feature>
<evidence type="ECO:0000256" key="8">
    <source>
        <dbReference type="ARBA" id="ARBA00023306"/>
    </source>
</evidence>
<gene>
    <name evidence="12 14" type="primary">murA</name>
    <name evidence="14" type="ORF">COU90_04470</name>
</gene>
<dbReference type="AlphaFoldDB" id="A0A2M8KVZ7"/>
<dbReference type="NCBIfam" id="NF006873">
    <property type="entry name" value="PRK09369.1"/>
    <property type="match status" value="1"/>
</dbReference>
<dbReference type="InterPro" id="IPR036968">
    <property type="entry name" value="Enolpyruvate_Tfrase_sf"/>
</dbReference>
<dbReference type="GO" id="GO:0051301">
    <property type="term" value="P:cell division"/>
    <property type="evidence" value="ECO:0007669"/>
    <property type="project" value="UniProtKB-KW"/>
</dbReference>
<proteinExistence type="inferred from homology"/>